<evidence type="ECO:0000256" key="5">
    <source>
        <dbReference type="RuleBase" id="RU361187"/>
    </source>
</evidence>
<name>A0A518BUM4_9BACT</name>
<comment type="similarity">
    <text evidence="2 5">Belongs to the glycosyl hydrolase 43 family.</text>
</comment>
<dbReference type="PANTHER" id="PTHR43301:SF3">
    <property type="entry name" value="ARABINAN ENDO-1,5-ALPHA-L-ARABINOSIDASE A-RELATED"/>
    <property type="match status" value="1"/>
</dbReference>
<dbReference type="AlphaFoldDB" id="A0A518BUM4"/>
<dbReference type="Proteomes" id="UP000320386">
    <property type="component" value="Chromosome"/>
</dbReference>
<sequence length="291" mass="32873">MKRDCVPRLSALRPVYDPSPSADEPWYINDHAIIRDRAGVWHMIGITHREPADPFREVDFAHATAPSVTGPWRREAHALTADPEAGETHLWAPHIIHHEGHYWMFYCAGGEDHTRYRLHLATSEDLFSWERHAGNPLIVDGFDARDPMVCRTGDCWTMYYTGTERPEGGRHAVLAATSTDLIRWSGRRVVFCDERSGTFGGPCESPFVLERGGWWYLFIGPRQLGEAGEDPYNTTGVYRSGDPHAFAEDQRVAMLPAHAAEVVRDGERWYITHCGWGQGGLHLAELVWGKG</sequence>
<dbReference type="GO" id="GO:0046558">
    <property type="term" value="F:arabinan endo-1,5-alpha-L-arabinosidase activity"/>
    <property type="evidence" value="ECO:0007669"/>
    <property type="project" value="UniProtKB-EC"/>
</dbReference>
<comment type="pathway">
    <text evidence="1">Glycan metabolism; L-arabinan degradation.</text>
</comment>
<dbReference type="EMBL" id="CP036280">
    <property type="protein sequence ID" value="QDU70690.1"/>
    <property type="molecule type" value="Genomic_DNA"/>
</dbReference>
<keyword evidence="3 5" id="KW-0378">Hydrolase</keyword>
<organism evidence="6 7">
    <name type="scientific">Mucisphaera calidilacus</name>
    <dbReference type="NCBI Taxonomy" id="2527982"/>
    <lineage>
        <taxon>Bacteria</taxon>
        <taxon>Pseudomonadati</taxon>
        <taxon>Planctomycetota</taxon>
        <taxon>Phycisphaerae</taxon>
        <taxon>Phycisphaerales</taxon>
        <taxon>Phycisphaeraceae</taxon>
        <taxon>Mucisphaera</taxon>
    </lineage>
</organism>
<dbReference type="RefSeq" id="WP_145444843.1">
    <property type="nucleotide sequence ID" value="NZ_CP036280.1"/>
</dbReference>
<dbReference type="Pfam" id="PF04616">
    <property type="entry name" value="Glyco_hydro_43"/>
    <property type="match status" value="1"/>
</dbReference>
<dbReference type="Gene3D" id="2.115.10.20">
    <property type="entry name" value="Glycosyl hydrolase domain, family 43"/>
    <property type="match status" value="1"/>
</dbReference>
<proteinExistence type="inferred from homology"/>
<dbReference type="PANTHER" id="PTHR43301">
    <property type="entry name" value="ARABINAN ENDO-1,5-ALPHA-L-ARABINOSIDASE"/>
    <property type="match status" value="1"/>
</dbReference>
<dbReference type="GO" id="GO:0005975">
    <property type="term" value="P:carbohydrate metabolic process"/>
    <property type="evidence" value="ECO:0007669"/>
    <property type="project" value="InterPro"/>
</dbReference>
<evidence type="ECO:0000313" key="7">
    <source>
        <dbReference type="Proteomes" id="UP000320386"/>
    </source>
</evidence>
<keyword evidence="4 5" id="KW-0326">Glycosidase</keyword>
<dbReference type="InterPro" id="IPR050727">
    <property type="entry name" value="GH43_arabinanases"/>
</dbReference>
<dbReference type="SUPFAM" id="SSF75005">
    <property type="entry name" value="Arabinanase/levansucrase/invertase"/>
    <property type="match status" value="1"/>
</dbReference>
<keyword evidence="7" id="KW-1185">Reference proteome</keyword>
<evidence type="ECO:0000256" key="3">
    <source>
        <dbReference type="ARBA" id="ARBA00022801"/>
    </source>
</evidence>
<dbReference type="OrthoDB" id="9801455at2"/>
<protein>
    <submittedName>
        <fullName evidence="6">Intracellular endo-alpha-(1-&gt;5)-L-arabinanase</fullName>
        <ecNumber evidence="6">3.2.1.99</ecNumber>
    </submittedName>
</protein>
<evidence type="ECO:0000256" key="1">
    <source>
        <dbReference type="ARBA" id="ARBA00004834"/>
    </source>
</evidence>
<dbReference type="EC" id="3.2.1.99" evidence="6"/>
<accession>A0A518BUM4</accession>
<evidence type="ECO:0000313" key="6">
    <source>
        <dbReference type="EMBL" id="QDU70690.1"/>
    </source>
</evidence>
<evidence type="ECO:0000256" key="2">
    <source>
        <dbReference type="ARBA" id="ARBA00009865"/>
    </source>
</evidence>
<dbReference type="KEGG" id="mcad:Pan265_05200"/>
<evidence type="ECO:0000256" key="4">
    <source>
        <dbReference type="ARBA" id="ARBA00023295"/>
    </source>
</evidence>
<dbReference type="InterPro" id="IPR023296">
    <property type="entry name" value="Glyco_hydro_beta-prop_sf"/>
</dbReference>
<reference evidence="6 7" key="1">
    <citation type="submission" date="2019-02" db="EMBL/GenBank/DDBJ databases">
        <title>Deep-cultivation of Planctomycetes and their phenomic and genomic characterization uncovers novel biology.</title>
        <authorList>
            <person name="Wiegand S."/>
            <person name="Jogler M."/>
            <person name="Boedeker C."/>
            <person name="Pinto D."/>
            <person name="Vollmers J."/>
            <person name="Rivas-Marin E."/>
            <person name="Kohn T."/>
            <person name="Peeters S.H."/>
            <person name="Heuer A."/>
            <person name="Rast P."/>
            <person name="Oberbeckmann S."/>
            <person name="Bunk B."/>
            <person name="Jeske O."/>
            <person name="Meyerdierks A."/>
            <person name="Storesund J.E."/>
            <person name="Kallscheuer N."/>
            <person name="Luecker S."/>
            <person name="Lage O.M."/>
            <person name="Pohl T."/>
            <person name="Merkel B.J."/>
            <person name="Hornburger P."/>
            <person name="Mueller R.-W."/>
            <person name="Bruemmer F."/>
            <person name="Labrenz M."/>
            <person name="Spormann A.M."/>
            <person name="Op den Camp H."/>
            <person name="Overmann J."/>
            <person name="Amann R."/>
            <person name="Jetten M.S.M."/>
            <person name="Mascher T."/>
            <person name="Medema M.H."/>
            <person name="Devos D.P."/>
            <person name="Kaster A.-K."/>
            <person name="Ovreas L."/>
            <person name="Rohde M."/>
            <person name="Galperin M.Y."/>
            <person name="Jogler C."/>
        </authorList>
    </citation>
    <scope>NUCLEOTIDE SEQUENCE [LARGE SCALE GENOMIC DNA]</scope>
    <source>
        <strain evidence="6 7">Pan265</strain>
    </source>
</reference>
<gene>
    <name evidence="6" type="primary">abnB</name>
    <name evidence="6" type="ORF">Pan265_05200</name>
</gene>
<dbReference type="InterPro" id="IPR006710">
    <property type="entry name" value="Glyco_hydro_43"/>
</dbReference>